<evidence type="ECO:0000313" key="1">
    <source>
        <dbReference type="EMBL" id="KAL3089703.1"/>
    </source>
</evidence>
<organism evidence="1 2">
    <name type="scientific">Heterodera trifolii</name>
    <dbReference type="NCBI Taxonomy" id="157864"/>
    <lineage>
        <taxon>Eukaryota</taxon>
        <taxon>Metazoa</taxon>
        <taxon>Ecdysozoa</taxon>
        <taxon>Nematoda</taxon>
        <taxon>Chromadorea</taxon>
        <taxon>Rhabditida</taxon>
        <taxon>Tylenchina</taxon>
        <taxon>Tylenchomorpha</taxon>
        <taxon>Tylenchoidea</taxon>
        <taxon>Heteroderidae</taxon>
        <taxon>Heteroderinae</taxon>
        <taxon>Heterodera</taxon>
    </lineage>
</organism>
<dbReference type="Proteomes" id="UP001620626">
    <property type="component" value="Unassembled WGS sequence"/>
</dbReference>
<gene>
    <name evidence="1" type="ORF">niasHT_027084</name>
</gene>
<evidence type="ECO:0008006" key="3">
    <source>
        <dbReference type="Google" id="ProtNLM"/>
    </source>
</evidence>
<protein>
    <recommendedName>
        <fullName evidence="3">Histone H1</fullName>
    </recommendedName>
</protein>
<reference evidence="1 2" key="1">
    <citation type="submission" date="2024-10" db="EMBL/GenBank/DDBJ databases">
        <authorList>
            <person name="Kim D."/>
        </authorList>
    </citation>
    <scope>NUCLEOTIDE SEQUENCE [LARGE SCALE GENOMIC DNA]</scope>
    <source>
        <strain evidence="1">BH-2024</strain>
    </source>
</reference>
<sequence>MIKSILNDGGPLQKHDCLKNIGELQTEFKKHVNSLAKKTLRTYVGNGELVAEAGRYSVATPDAKNRTAPRGGGDK</sequence>
<name>A0ABD2JGF0_9BILA</name>
<comment type="caution">
    <text evidence="1">The sequence shown here is derived from an EMBL/GenBank/DDBJ whole genome shotgun (WGS) entry which is preliminary data.</text>
</comment>
<proteinExistence type="predicted"/>
<dbReference type="EMBL" id="JBICBT010000976">
    <property type="protein sequence ID" value="KAL3089703.1"/>
    <property type="molecule type" value="Genomic_DNA"/>
</dbReference>
<dbReference type="AlphaFoldDB" id="A0ABD2JGF0"/>
<keyword evidence="2" id="KW-1185">Reference proteome</keyword>
<evidence type="ECO:0000313" key="2">
    <source>
        <dbReference type="Proteomes" id="UP001620626"/>
    </source>
</evidence>
<accession>A0ABD2JGF0</accession>